<feature type="compositionally biased region" description="Polar residues" evidence="2">
    <location>
        <begin position="1"/>
        <end position="10"/>
    </location>
</feature>
<comment type="similarity">
    <text evidence="1">Belongs to the peptidase S58 family.</text>
</comment>
<evidence type="ECO:0000256" key="1">
    <source>
        <dbReference type="ARBA" id="ARBA00007068"/>
    </source>
</evidence>
<dbReference type="Pfam" id="PF03576">
    <property type="entry name" value="Peptidase_S58"/>
    <property type="match status" value="1"/>
</dbReference>
<sequence>MNAERTNPESAPTGPADCLTDVPGLRVGHAQRSGGGRLAGTTVVLAPEGGAVAAVDVRGGGPGTRETDALDSRNLVQRVDAVVLTGGSAFGLDSASGVASWLEEHGRGFRVGPDPAQVVPVVPAAALFDLGRGGDWRARPDAALGREAIEAAAGSRPGAPVAEGNVGAGTGAVAGGLKGGIGSASTVLPSGVTVAALAAVNAAGSVVDPRTGALYGEHYEPLDEEDGPHSPTVAEHAEAMRRLTAARAESERRQAASVRPPLNTTLAVVATDAVLTRAQAHKLAGTAHDGLARAVRPVHLLSDGDTVFALATSGRPLIPDGGPEDAGDPAFGVHRESGALNEVLAAGADVLTRAVVKAVLAAETVDGPGGVFPAYRDLYNR</sequence>
<dbReference type="EMBL" id="CP065050">
    <property type="protein sequence ID" value="QPI58153.1"/>
    <property type="molecule type" value="Genomic_DNA"/>
</dbReference>
<evidence type="ECO:0000313" key="3">
    <source>
        <dbReference type="EMBL" id="QPI58153.1"/>
    </source>
</evidence>
<dbReference type="PANTHER" id="PTHR36512:SF3">
    <property type="entry name" value="BLR5678 PROTEIN"/>
    <property type="match status" value="1"/>
</dbReference>
<evidence type="ECO:0000313" key="4">
    <source>
        <dbReference type="Proteomes" id="UP000663421"/>
    </source>
</evidence>
<name>A0ABX6W9L9_STRMQ</name>
<keyword evidence="4" id="KW-1185">Reference proteome</keyword>
<protein>
    <submittedName>
        <fullName evidence="3">P1 family peptidase</fullName>
    </submittedName>
</protein>
<reference evidence="3 4" key="1">
    <citation type="submission" date="2020-11" db="EMBL/GenBank/DDBJ databases">
        <title>Complete genome sequence unveiled secondary metabolic potentials in Streptomyces solisilvae HNM0141.</title>
        <authorList>
            <person name="Huang X."/>
        </authorList>
    </citation>
    <scope>NUCLEOTIDE SEQUENCE [LARGE SCALE GENOMIC DNA]</scope>
    <source>
        <strain evidence="3 4">HNM0141</strain>
    </source>
</reference>
<dbReference type="InterPro" id="IPR005321">
    <property type="entry name" value="Peptidase_S58_DmpA"/>
</dbReference>
<dbReference type="Proteomes" id="UP000663421">
    <property type="component" value="Chromosome"/>
</dbReference>
<proteinExistence type="inferred from homology"/>
<dbReference type="CDD" id="cd02252">
    <property type="entry name" value="nylC_like"/>
    <property type="match status" value="1"/>
</dbReference>
<organism evidence="3 4">
    <name type="scientific">Streptomyces malaysiensis</name>
    <dbReference type="NCBI Taxonomy" id="92644"/>
    <lineage>
        <taxon>Bacteria</taxon>
        <taxon>Bacillati</taxon>
        <taxon>Actinomycetota</taxon>
        <taxon>Actinomycetes</taxon>
        <taxon>Kitasatosporales</taxon>
        <taxon>Streptomycetaceae</taxon>
        <taxon>Streptomyces</taxon>
        <taxon>Streptomyces violaceusniger group</taxon>
    </lineage>
</organism>
<accession>A0ABX6W9L9</accession>
<evidence type="ECO:0000256" key="2">
    <source>
        <dbReference type="SAM" id="MobiDB-lite"/>
    </source>
</evidence>
<feature type="region of interest" description="Disordered" evidence="2">
    <location>
        <begin position="1"/>
        <end position="33"/>
    </location>
</feature>
<dbReference type="PANTHER" id="PTHR36512">
    <property type="entry name" value="D-AMINOPEPTIDASE"/>
    <property type="match status" value="1"/>
</dbReference>
<dbReference type="Gene3D" id="3.60.70.12">
    <property type="entry name" value="L-amino peptidase D-ALA esterase/amidase"/>
    <property type="match status" value="1"/>
</dbReference>
<dbReference type="SUPFAM" id="SSF56266">
    <property type="entry name" value="DmpA/ArgJ-like"/>
    <property type="match status" value="1"/>
</dbReference>
<gene>
    <name evidence="3" type="ORF">I1A49_27460</name>
</gene>
<dbReference type="InterPro" id="IPR016117">
    <property type="entry name" value="ArgJ-like_dom_sf"/>
</dbReference>